<organism evidence="2 3">
    <name type="scientific">Paspalum notatum var. saurae</name>
    <dbReference type="NCBI Taxonomy" id="547442"/>
    <lineage>
        <taxon>Eukaryota</taxon>
        <taxon>Viridiplantae</taxon>
        <taxon>Streptophyta</taxon>
        <taxon>Embryophyta</taxon>
        <taxon>Tracheophyta</taxon>
        <taxon>Spermatophyta</taxon>
        <taxon>Magnoliopsida</taxon>
        <taxon>Liliopsida</taxon>
        <taxon>Poales</taxon>
        <taxon>Poaceae</taxon>
        <taxon>PACMAD clade</taxon>
        <taxon>Panicoideae</taxon>
        <taxon>Andropogonodae</taxon>
        <taxon>Paspaleae</taxon>
        <taxon>Paspalinae</taxon>
        <taxon>Paspalum</taxon>
    </lineage>
</organism>
<evidence type="ECO:0000313" key="2">
    <source>
        <dbReference type="EMBL" id="WVZ73338.1"/>
    </source>
</evidence>
<name>A0AAQ3THX1_PASNO</name>
<feature type="compositionally biased region" description="Basic and acidic residues" evidence="1">
    <location>
        <begin position="29"/>
        <end position="39"/>
    </location>
</feature>
<gene>
    <name evidence="2" type="ORF">U9M48_021657</name>
</gene>
<feature type="compositionally biased region" description="Basic and acidic residues" evidence="1">
    <location>
        <begin position="65"/>
        <end position="76"/>
    </location>
</feature>
<reference evidence="2 3" key="1">
    <citation type="submission" date="2024-02" db="EMBL/GenBank/DDBJ databases">
        <title>High-quality chromosome-scale genome assembly of Pensacola bahiagrass (Paspalum notatum Flugge var. saurae).</title>
        <authorList>
            <person name="Vega J.M."/>
            <person name="Podio M."/>
            <person name="Orjuela J."/>
            <person name="Siena L.A."/>
            <person name="Pessino S.C."/>
            <person name="Combes M.C."/>
            <person name="Mariac C."/>
            <person name="Albertini E."/>
            <person name="Pupilli F."/>
            <person name="Ortiz J.P.A."/>
            <person name="Leblanc O."/>
        </authorList>
    </citation>
    <scope>NUCLEOTIDE SEQUENCE [LARGE SCALE GENOMIC DNA]</scope>
    <source>
        <strain evidence="2">R1</strain>
        <tissue evidence="2">Leaf</tissue>
    </source>
</reference>
<accession>A0AAQ3THX1</accession>
<sequence length="120" mass="13073">MRRARFCPWRSAAPALRGRGSAELGGGAWRRERRVEASHWRWWRSSRSGQQLKGDLAPWARRRPGPAEEEAKRREGGGGGGGGGSPLTSKAGGESIKEEEGEGVELAGRTAPQKREKKPS</sequence>
<protein>
    <submittedName>
        <fullName evidence="2">Uncharacterized protein</fullName>
    </submittedName>
</protein>
<keyword evidence="3" id="KW-1185">Reference proteome</keyword>
<evidence type="ECO:0000313" key="3">
    <source>
        <dbReference type="Proteomes" id="UP001341281"/>
    </source>
</evidence>
<dbReference type="Proteomes" id="UP001341281">
    <property type="component" value="Chromosome 05"/>
</dbReference>
<feature type="region of interest" description="Disordered" evidence="1">
    <location>
        <begin position="1"/>
        <end position="120"/>
    </location>
</feature>
<evidence type="ECO:0000256" key="1">
    <source>
        <dbReference type="SAM" id="MobiDB-lite"/>
    </source>
</evidence>
<proteinExistence type="predicted"/>
<dbReference type="EMBL" id="CP144749">
    <property type="protein sequence ID" value="WVZ73338.1"/>
    <property type="molecule type" value="Genomic_DNA"/>
</dbReference>
<dbReference type="AlphaFoldDB" id="A0AAQ3THX1"/>